<keyword evidence="4" id="KW-1185">Reference proteome</keyword>
<feature type="chain" id="PRO_5040951974" evidence="2">
    <location>
        <begin position="18"/>
        <end position="308"/>
    </location>
</feature>
<dbReference type="AlphaFoldDB" id="A0A9W9ZX75"/>
<keyword evidence="2" id="KW-0732">Signal</keyword>
<feature type="signal peptide" evidence="2">
    <location>
        <begin position="1"/>
        <end position="17"/>
    </location>
</feature>
<accession>A0A9W9ZX75</accession>
<evidence type="ECO:0000256" key="1">
    <source>
        <dbReference type="SAM" id="Coils"/>
    </source>
</evidence>
<dbReference type="EMBL" id="MU825450">
    <property type="protein sequence ID" value="KAJ7388804.1"/>
    <property type="molecule type" value="Genomic_DNA"/>
</dbReference>
<protein>
    <submittedName>
        <fullName evidence="3">Uncharacterized protein</fullName>
    </submittedName>
</protein>
<evidence type="ECO:0000313" key="4">
    <source>
        <dbReference type="Proteomes" id="UP001163046"/>
    </source>
</evidence>
<feature type="coiled-coil region" evidence="1">
    <location>
        <begin position="161"/>
        <end position="188"/>
    </location>
</feature>
<dbReference type="Proteomes" id="UP001163046">
    <property type="component" value="Unassembled WGS sequence"/>
</dbReference>
<organism evidence="3 4">
    <name type="scientific">Desmophyllum pertusum</name>
    <dbReference type="NCBI Taxonomy" id="174260"/>
    <lineage>
        <taxon>Eukaryota</taxon>
        <taxon>Metazoa</taxon>
        <taxon>Cnidaria</taxon>
        <taxon>Anthozoa</taxon>
        <taxon>Hexacorallia</taxon>
        <taxon>Scleractinia</taxon>
        <taxon>Caryophylliina</taxon>
        <taxon>Caryophylliidae</taxon>
        <taxon>Desmophyllum</taxon>
    </lineage>
</organism>
<sequence length="308" mass="32821">MGIGIAIAAVAITATVASDIAFSVEEEKKQKELQSAITSAQAAINSANDFYQNVYKVVKTRLDHLKQSMRKLPPDVVSKLNDELNLNLNDPNKVMMDVGLALGITQGVVGIVGLVAGGLTTAGMVAADGVIADIGAVAGAAGAAFAVAGFGLTLYNGITALNKLNDAIDKVNGERQQAQDAVTKMKKSLDGLLAALNLQVGSYETLKDISNDWATLAENFDKYSTAFYNAITGFAMGKTQAQVSAFLHARGSPTLKDDVLALAKIIEQNILQMMREGKTDEEVINFYAKENPHEGLRFLLDSYFVLFP</sequence>
<proteinExistence type="predicted"/>
<evidence type="ECO:0000313" key="3">
    <source>
        <dbReference type="EMBL" id="KAJ7388804.1"/>
    </source>
</evidence>
<comment type="caution">
    <text evidence="3">The sequence shown here is derived from an EMBL/GenBank/DDBJ whole genome shotgun (WGS) entry which is preliminary data.</text>
</comment>
<name>A0A9W9ZX75_9CNID</name>
<keyword evidence="1" id="KW-0175">Coiled coil</keyword>
<evidence type="ECO:0000256" key="2">
    <source>
        <dbReference type="SAM" id="SignalP"/>
    </source>
</evidence>
<dbReference type="OrthoDB" id="5986560at2759"/>
<gene>
    <name evidence="3" type="ORF">OS493_035588</name>
</gene>
<reference evidence="3" key="1">
    <citation type="submission" date="2023-01" db="EMBL/GenBank/DDBJ databases">
        <title>Genome assembly of the deep-sea coral Lophelia pertusa.</title>
        <authorList>
            <person name="Herrera S."/>
            <person name="Cordes E."/>
        </authorList>
    </citation>
    <scope>NUCLEOTIDE SEQUENCE</scope>
    <source>
        <strain evidence="3">USNM1676648</strain>
        <tissue evidence="3">Polyp</tissue>
    </source>
</reference>
<dbReference type="Gene3D" id="1.20.1170.10">
    <property type="match status" value="1"/>
</dbReference>